<evidence type="ECO:0000256" key="2">
    <source>
        <dbReference type="SAM" id="Phobius"/>
    </source>
</evidence>
<name>Q4R7Z0_MACFA</name>
<protein>
    <submittedName>
        <fullName evidence="3">Testis cDNA clone: QtsA-14047, similar to human hypothetical protein MGC35206 (MGC35206)</fullName>
    </submittedName>
</protein>
<evidence type="ECO:0000256" key="1">
    <source>
        <dbReference type="SAM" id="MobiDB-lite"/>
    </source>
</evidence>
<reference evidence="3" key="1">
    <citation type="journal article" date="2005" name="Mol. Biol. Evol.">
        <title>Substitution rate and structural divergence of 5'UTR evolution: comparative analysis between human and cynomolgus monkey cDNAs.</title>
        <authorList>
            <person name="Osada N."/>
            <person name="Hirata M."/>
            <person name="Tanuma R."/>
            <person name="Kusuda J."/>
            <person name="Hida M."/>
            <person name="Suzuki Y."/>
            <person name="Sugano S."/>
            <person name="Gojobori T."/>
            <person name="Shen C.K."/>
            <person name="Wu C.I."/>
            <person name="Hashimoto K."/>
        </authorList>
    </citation>
    <scope>NUCLEOTIDE SEQUENCE</scope>
</reference>
<evidence type="ECO:0000313" key="3">
    <source>
        <dbReference type="EMBL" id="BAE00782.1"/>
    </source>
</evidence>
<proteinExistence type="evidence at transcript level"/>
<dbReference type="AlphaFoldDB" id="Q4R7Z0"/>
<accession>Q4R7Z0</accession>
<feature type="region of interest" description="Disordered" evidence="1">
    <location>
        <begin position="52"/>
        <end position="76"/>
    </location>
</feature>
<keyword evidence="2" id="KW-0812">Transmembrane</keyword>
<sequence>MTFPAWGPRTRGAHPRTRRAASFLITFATSLGATWWASWSPRSRLKGLLMKPSRARRRQAHGPAGPRILWKSPPSSQTTMISATTCGQTCFKGLLRRQRAS</sequence>
<organism evidence="3">
    <name type="scientific">Macaca fascicularis</name>
    <name type="common">Crab-eating macaque</name>
    <name type="synonym">Cynomolgus monkey</name>
    <dbReference type="NCBI Taxonomy" id="9541"/>
    <lineage>
        <taxon>Eukaryota</taxon>
        <taxon>Metazoa</taxon>
        <taxon>Chordata</taxon>
        <taxon>Craniata</taxon>
        <taxon>Vertebrata</taxon>
        <taxon>Euteleostomi</taxon>
        <taxon>Mammalia</taxon>
        <taxon>Eutheria</taxon>
        <taxon>Euarchontoglires</taxon>
        <taxon>Primates</taxon>
        <taxon>Haplorrhini</taxon>
        <taxon>Catarrhini</taxon>
        <taxon>Cercopithecidae</taxon>
        <taxon>Cercopithecinae</taxon>
        <taxon>Macaca</taxon>
    </lineage>
</organism>
<keyword evidence="2" id="KW-0472">Membrane</keyword>
<feature type="transmembrane region" description="Helical" evidence="2">
    <location>
        <begin position="20"/>
        <end position="39"/>
    </location>
</feature>
<reference evidence="3" key="2">
    <citation type="submission" date="2005-06" db="EMBL/GenBank/DDBJ databases">
        <title>DNA sequences of macaque genes expressed in brain or testis and its evolutionary implications.</title>
        <authorList>
            <consortium name="International consortium for macaque cDNA sequencing and analysis"/>
        </authorList>
    </citation>
    <scope>NUCLEOTIDE SEQUENCE</scope>
</reference>
<dbReference type="EMBL" id="AB168671">
    <property type="protein sequence ID" value="BAE00782.1"/>
    <property type="molecule type" value="mRNA"/>
</dbReference>
<keyword evidence="2" id="KW-1133">Transmembrane helix</keyword>